<proteinExistence type="inferred from homology"/>
<keyword evidence="4" id="KW-0324">Glycolysis</keyword>
<accession>A0A2M8ESZ8</accession>
<comment type="pathway">
    <text evidence="1">Carbohydrate degradation; glycolysis; D-glyceraldehyde 3-phosphate and glycerone phosphate from D-glucose: step 4/4.</text>
</comment>
<evidence type="ECO:0000256" key="1">
    <source>
        <dbReference type="ARBA" id="ARBA00004714"/>
    </source>
</evidence>
<dbReference type="Gene3D" id="3.20.20.70">
    <property type="entry name" value="Aldolase class I"/>
    <property type="match status" value="1"/>
</dbReference>
<evidence type="ECO:0000256" key="5">
    <source>
        <dbReference type="ARBA" id="ARBA00023239"/>
    </source>
</evidence>
<dbReference type="GO" id="GO:0004332">
    <property type="term" value="F:fructose-bisphosphate aldolase activity"/>
    <property type="evidence" value="ECO:0007669"/>
    <property type="project" value="UniProtKB-EC"/>
</dbReference>
<dbReference type="Proteomes" id="UP000229816">
    <property type="component" value="Unassembled WGS sequence"/>
</dbReference>
<name>A0A2M8ESZ8_9BACT</name>
<dbReference type="InterPro" id="IPR013785">
    <property type="entry name" value="Aldolase_TIM"/>
</dbReference>
<evidence type="ECO:0000256" key="4">
    <source>
        <dbReference type="ARBA" id="ARBA00023152"/>
    </source>
</evidence>
<evidence type="ECO:0000256" key="3">
    <source>
        <dbReference type="ARBA" id="ARBA00013068"/>
    </source>
</evidence>
<organism evidence="7 8">
    <name type="scientific">Candidatus Shapirobacteria bacterium CG_4_9_14_0_2_um_filter_39_11</name>
    <dbReference type="NCBI Taxonomy" id="1974478"/>
    <lineage>
        <taxon>Bacteria</taxon>
        <taxon>Candidatus Shapironibacteriota</taxon>
    </lineage>
</organism>
<dbReference type="UniPathway" id="UPA00109">
    <property type="reaction ID" value="UER00183"/>
</dbReference>
<evidence type="ECO:0000256" key="2">
    <source>
        <dbReference type="ARBA" id="ARBA00010387"/>
    </source>
</evidence>
<dbReference type="AlphaFoldDB" id="A0A2M8ESZ8"/>
<dbReference type="SUPFAM" id="SSF51569">
    <property type="entry name" value="Aldolase"/>
    <property type="match status" value="1"/>
</dbReference>
<dbReference type="EMBL" id="PFSF01000024">
    <property type="protein sequence ID" value="PJC28245.1"/>
    <property type="molecule type" value="Genomic_DNA"/>
</dbReference>
<evidence type="ECO:0000256" key="6">
    <source>
        <dbReference type="ARBA" id="ARBA00029799"/>
    </source>
</evidence>
<dbReference type="GO" id="GO:0006096">
    <property type="term" value="P:glycolytic process"/>
    <property type="evidence" value="ECO:0007669"/>
    <property type="project" value="UniProtKB-UniPathway"/>
</dbReference>
<gene>
    <name evidence="7" type="ORF">CO054_01135</name>
</gene>
<reference evidence="8" key="1">
    <citation type="submission" date="2017-09" db="EMBL/GenBank/DDBJ databases">
        <title>Depth-based differentiation of microbial function through sediment-hosted aquifers and enrichment of novel symbionts in the deep terrestrial subsurface.</title>
        <authorList>
            <person name="Probst A.J."/>
            <person name="Ladd B."/>
            <person name="Jarett J.K."/>
            <person name="Geller-Mcgrath D.E."/>
            <person name="Sieber C.M.K."/>
            <person name="Emerson J.B."/>
            <person name="Anantharaman K."/>
            <person name="Thomas B.C."/>
            <person name="Malmstrom R."/>
            <person name="Stieglmeier M."/>
            <person name="Klingl A."/>
            <person name="Woyke T."/>
            <person name="Ryan C.M."/>
            <person name="Banfield J.F."/>
        </authorList>
    </citation>
    <scope>NUCLEOTIDE SEQUENCE [LARGE SCALE GENOMIC DNA]</scope>
</reference>
<sequence>MDKIALETVARDLVAPGKGILAADESTKTIEKRFTAVGLRSTAELNRKYREMLFTTPGIEEYISGIIMFDETVRQNIPINKSVIPGIKVDEGLEPFGENREEITKGLAGLEVRLKEYLNFDLKFSKWRGVFKISATTPSEGFLIENLERVAKFAEISQRLGLVPIVEPEILLDGDHTTSKCEETETKVLKKLFEKLAILGVYLPGLLLKTSMVLPGKDSGVKAEPLEVAQATLRTLKNSVPPDVPGIVFLSGGQSEEEATANLREINKIGVGSPWQLSFSFGRALQNSALEIWAGKDENVKKAQEAFYIRAKLNSEARYGR</sequence>
<keyword evidence="5" id="KW-0456">Lyase</keyword>
<protein>
    <recommendedName>
        <fullName evidence="3">fructose-bisphosphate aldolase</fullName>
        <ecNumber evidence="3">4.1.2.13</ecNumber>
    </recommendedName>
    <alternativeName>
        <fullName evidence="6">Fructose-bisphosphate aldolase class I</fullName>
    </alternativeName>
</protein>
<dbReference type="EC" id="4.1.2.13" evidence="3"/>
<evidence type="ECO:0000313" key="8">
    <source>
        <dbReference type="Proteomes" id="UP000229816"/>
    </source>
</evidence>
<evidence type="ECO:0000313" key="7">
    <source>
        <dbReference type="EMBL" id="PJC28245.1"/>
    </source>
</evidence>
<dbReference type="InterPro" id="IPR000741">
    <property type="entry name" value="FBA_I"/>
</dbReference>
<dbReference type="NCBIfam" id="NF033379">
    <property type="entry name" value="FrucBisAld_I"/>
    <property type="match status" value="1"/>
</dbReference>
<comment type="caution">
    <text evidence="7">The sequence shown here is derived from an EMBL/GenBank/DDBJ whole genome shotgun (WGS) entry which is preliminary data.</text>
</comment>
<comment type="similarity">
    <text evidence="2">Belongs to the class I fructose-bisphosphate aldolase family.</text>
</comment>
<dbReference type="Pfam" id="PF00274">
    <property type="entry name" value="Glycolytic"/>
    <property type="match status" value="1"/>
</dbReference>
<dbReference type="PANTHER" id="PTHR11627">
    <property type="entry name" value="FRUCTOSE-BISPHOSPHATE ALDOLASE"/>
    <property type="match status" value="1"/>
</dbReference>